<dbReference type="PROSITE" id="PS51257">
    <property type="entry name" value="PROKAR_LIPOPROTEIN"/>
    <property type="match status" value="1"/>
</dbReference>
<dbReference type="PROSITE" id="PS50059">
    <property type="entry name" value="FKBP_PPIASE"/>
    <property type="match status" value="1"/>
</dbReference>
<keyword evidence="4 5" id="KW-0413">Isomerase</keyword>
<keyword evidence="7" id="KW-0732">Signal</keyword>
<accession>A0ABT9BA48</accession>
<evidence type="ECO:0000259" key="8">
    <source>
        <dbReference type="PROSITE" id="PS50059"/>
    </source>
</evidence>
<comment type="catalytic activity">
    <reaction evidence="1 5 6">
        <text>[protein]-peptidylproline (omega=180) = [protein]-peptidylproline (omega=0)</text>
        <dbReference type="Rhea" id="RHEA:16237"/>
        <dbReference type="Rhea" id="RHEA-COMP:10747"/>
        <dbReference type="Rhea" id="RHEA-COMP:10748"/>
        <dbReference type="ChEBI" id="CHEBI:83833"/>
        <dbReference type="ChEBI" id="CHEBI:83834"/>
        <dbReference type="EC" id="5.2.1.8"/>
    </reaction>
</comment>
<evidence type="ECO:0000313" key="9">
    <source>
        <dbReference type="EMBL" id="MDO7873912.1"/>
    </source>
</evidence>
<feature type="chain" id="PRO_5047178317" description="Peptidyl-prolyl cis-trans isomerase" evidence="7">
    <location>
        <begin position="27"/>
        <end position="171"/>
    </location>
</feature>
<dbReference type="Gene3D" id="3.10.50.40">
    <property type="match status" value="1"/>
</dbReference>
<evidence type="ECO:0000313" key="10">
    <source>
        <dbReference type="Proteomes" id="UP001176429"/>
    </source>
</evidence>
<organism evidence="9 10">
    <name type="scientific">Hymenobacter aranciens</name>
    <dbReference type="NCBI Taxonomy" id="3063996"/>
    <lineage>
        <taxon>Bacteria</taxon>
        <taxon>Pseudomonadati</taxon>
        <taxon>Bacteroidota</taxon>
        <taxon>Cytophagia</taxon>
        <taxon>Cytophagales</taxon>
        <taxon>Hymenobacteraceae</taxon>
        <taxon>Hymenobacter</taxon>
    </lineage>
</organism>
<evidence type="ECO:0000256" key="4">
    <source>
        <dbReference type="ARBA" id="ARBA00023235"/>
    </source>
</evidence>
<dbReference type="PANTHER" id="PTHR43811:SF19">
    <property type="entry name" value="39 KDA FK506-BINDING NUCLEAR PROTEIN"/>
    <property type="match status" value="1"/>
</dbReference>
<dbReference type="EC" id="5.2.1.8" evidence="6"/>
<dbReference type="GO" id="GO:0003755">
    <property type="term" value="F:peptidyl-prolyl cis-trans isomerase activity"/>
    <property type="evidence" value="ECO:0007669"/>
    <property type="project" value="UniProtKB-EC"/>
</dbReference>
<comment type="caution">
    <text evidence="9">The sequence shown here is derived from an EMBL/GenBank/DDBJ whole genome shotgun (WGS) entry which is preliminary data.</text>
</comment>
<evidence type="ECO:0000256" key="7">
    <source>
        <dbReference type="SAM" id="SignalP"/>
    </source>
</evidence>
<evidence type="ECO:0000256" key="6">
    <source>
        <dbReference type="RuleBase" id="RU003915"/>
    </source>
</evidence>
<feature type="domain" description="PPIase FKBP-type" evidence="8">
    <location>
        <begin position="83"/>
        <end position="171"/>
    </location>
</feature>
<dbReference type="SUPFAM" id="SSF54534">
    <property type="entry name" value="FKBP-like"/>
    <property type="match status" value="1"/>
</dbReference>
<protein>
    <recommendedName>
        <fullName evidence="6">Peptidyl-prolyl cis-trans isomerase</fullName>
        <ecNumber evidence="6">5.2.1.8</ecNumber>
    </recommendedName>
</protein>
<proteinExistence type="inferred from homology"/>
<dbReference type="Proteomes" id="UP001176429">
    <property type="component" value="Unassembled WGS sequence"/>
</dbReference>
<dbReference type="InterPro" id="IPR001179">
    <property type="entry name" value="PPIase_FKBP_dom"/>
</dbReference>
<gene>
    <name evidence="9" type="ORF">Q5H93_04140</name>
</gene>
<keyword evidence="3 5" id="KW-0697">Rotamase</keyword>
<feature type="signal peptide" evidence="7">
    <location>
        <begin position="1"/>
        <end position="26"/>
    </location>
</feature>
<dbReference type="InterPro" id="IPR046357">
    <property type="entry name" value="PPIase_dom_sf"/>
</dbReference>
<comment type="similarity">
    <text evidence="2 6">Belongs to the FKBP-type PPIase family.</text>
</comment>
<evidence type="ECO:0000256" key="5">
    <source>
        <dbReference type="PROSITE-ProRule" id="PRU00277"/>
    </source>
</evidence>
<evidence type="ECO:0000256" key="3">
    <source>
        <dbReference type="ARBA" id="ARBA00023110"/>
    </source>
</evidence>
<sequence>MKFSFSVTARQFAFATLLVFSGLLTTACSDDSAQTTPDNSAADEATIKAYLTANNITTAQRQASGLYYVPVLANPSGVQATAGKTVSVLYTGLLMNGSVFDASSRHGNVPIEFVLGTGRVIAGWDQGIALMRKGEKGTLLIPSALGYGNQGSSSIPANSVLRFEVELVDVK</sequence>
<dbReference type="RefSeq" id="WP_305005225.1">
    <property type="nucleotide sequence ID" value="NZ_JAUQSY010000002.1"/>
</dbReference>
<dbReference type="PANTHER" id="PTHR43811">
    <property type="entry name" value="FKBP-TYPE PEPTIDYL-PROLYL CIS-TRANS ISOMERASE FKPA"/>
    <property type="match status" value="1"/>
</dbReference>
<name>A0ABT9BA48_9BACT</name>
<keyword evidence="10" id="KW-1185">Reference proteome</keyword>
<evidence type="ECO:0000256" key="1">
    <source>
        <dbReference type="ARBA" id="ARBA00000971"/>
    </source>
</evidence>
<dbReference type="Pfam" id="PF00254">
    <property type="entry name" value="FKBP_C"/>
    <property type="match status" value="1"/>
</dbReference>
<evidence type="ECO:0000256" key="2">
    <source>
        <dbReference type="ARBA" id="ARBA00006577"/>
    </source>
</evidence>
<reference evidence="9" key="1">
    <citation type="submission" date="2023-07" db="EMBL/GenBank/DDBJ databases">
        <authorList>
            <person name="Kim M.K."/>
        </authorList>
    </citation>
    <scope>NUCLEOTIDE SEQUENCE</scope>
    <source>
        <strain evidence="9">ASUV-10-1</strain>
    </source>
</reference>
<dbReference type="EMBL" id="JAUQSY010000002">
    <property type="protein sequence ID" value="MDO7873912.1"/>
    <property type="molecule type" value="Genomic_DNA"/>
</dbReference>